<keyword evidence="3" id="KW-1185">Reference proteome</keyword>
<name>A0AAE0Z3N0_9GAST</name>
<feature type="compositionally biased region" description="Low complexity" evidence="1">
    <location>
        <begin position="34"/>
        <end position="49"/>
    </location>
</feature>
<dbReference type="EMBL" id="JAWDGP010004752">
    <property type="protein sequence ID" value="KAK3762183.1"/>
    <property type="molecule type" value="Genomic_DNA"/>
</dbReference>
<accession>A0AAE0Z3N0</accession>
<organism evidence="2 3">
    <name type="scientific">Elysia crispata</name>
    <name type="common">lettuce slug</name>
    <dbReference type="NCBI Taxonomy" id="231223"/>
    <lineage>
        <taxon>Eukaryota</taxon>
        <taxon>Metazoa</taxon>
        <taxon>Spiralia</taxon>
        <taxon>Lophotrochozoa</taxon>
        <taxon>Mollusca</taxon>
        <taxon>Gastropoda</taxon>
        <taxon>Heterobranchia</taxon>
        <taxon>Euthyneura</taxon>
        <taxon>Panpulmonata</taxon>
        <taxon>Sacoglossa</taxon>
        <taxon>Placobranchoidea</taxon>
        <taxon>Plakobranchidae</taxon>
        <taxon>Elysia</taxon>
    </lineage>
</organism>
<feature type="region of interest" description="Disordered" evidence="1">
    <location>
        <begin position="1"/>
        <end position="99"/>
    </location>
</feature>
<reference evidence="2" key="1">
    <citation type="journal article" date="2023" name="G3 (Bethesda)">
        <title>A reference genome for the long-term kleptoplast-retaining sea slug Elysia crispata morphotype clarki.</title>
        <authorList>
            <person name="Eastman K.E."/>
            <person name="Pendleton A.L."/>
            <person name="Shaikh M.A."/>
            <person name="Suttiyut T."/>
            <person name="Ogas R."/>
            <person name="Tomko P."/>
            <person name="Gavelis G."/>
            <person name="Widhalm J.R."/>
            <person name="Wisecaver J.H."/>
        </authorList>
    </citation>
    <scope>NUCLEOTIDE SEQUENCE</scope>
    <source>
        <strain evidence="2">ECLA1</strain>
    </source>
</reference>
<gene>
    <name evidence="2" type="ORF">RRG08_018255</name>
</gene>
<feature type="compositionally biased region" description="Polar residues" evidence="1">
    <location>
        <begin position="82"/>
        <end position="94"/>
    </location>
</feature>
<feature type="compositionally biased region" description="Basic and acidic residues" evidence="1">
    <location>
        <begin position="18"/>
        <end position="28"/>
    </location>
</feature>
<dbReference type="AlphaFoldDB" id="A0AAE0Z3N0"/>
<proteinExistence type="predicted"/>
<evidence type="ECO:0000313" key="3">
    <source>
        <dbReference type="Proteomes" id="UP001283361"/>
    </source>
</evidence>
<sequence length="164" mass="18238">MAAGNIKQPETCIVTTESKSEGVKEGEYGTRQSAAGPAPARATTRQPRALRSVRPHGRGITPLGRHRFPQQPALRQQAPQRSTSSAHLQGTRVSIQPAAYSEKQNSTRYWFREALFQLDLNQSCLQGVEKCPGLVLQSWNLVSEHFMLISEHFETTVCVSSQFM</sequence>
<dbReference type="Proteomes" id="UP001283361">
    <property type="component" value="Unassembled WGS sequence"/>
</dbReference>
<comment type="caution">
    <text evidence="2">The sequence shown here is derived from an EMBL/GenBank/DDBJ whole genome shotgun (WGS) entry which is preliminary data.</text>
</comment>
<feature type="compositionally biased region" description="Low complexity" evidence="1">
    <location>
        <begin position="69"/>
        <end position="81"/>
    </location>
</feature>
<evidence type="ECO:0000256" key="1">
    <source>
        <dbReference type="SAM" id="MobiDB-lite"/>
    </source>
</evidence>
<evidence type="ECO:0000313" key="2">
    <source>
        <dbReference type="EMBL" id="KAK3762183.1"/>
    </source>
</evidence>
<protein>
    <submittedName>
        <fullName evidence="2">Uncharacterized protein</fullName>
    </submittedName>
</protein>